<accession>A0A6B2LL86</accession>
<dbReference type="AlphaFoldDB" id="A0A6B2LL86"/>
<reference evidence="4" key="1">
    <citation type="journal article" date="2020" name="J. Eukaryot. Microbiol.">
        <title>De novo Sequencing, Assembly and Annotation of the Transcriptome for the Free-Living Testate Amoeba Arcella intermedia.</title>
        <authorList>
            <person name="Ribeiro G.M."/>
            <person name="Porfirio-Sousa A.L."/>
            <person name="Maurer-Alcala X.X."/>
            <person name="Katz L.A."/>
            <person name="Lahr D.J.G."/>
        </authorList>
    </citation>
    <scope>NUCLEOTIDE SEQUENCE</scope>
</reference>
<keyword evidence="1" id="KW-0547">Nucleotide-binding</keyword>
<dbReference type="GO" id="GO:0003924">
    <property type="term" value="F:GTPase activity"/>
    <property type="evidence" value="ECO:0007669"/>
    <property type="project" value="InterPro"/>
</dbReference>
<dbReference type="CDD" id="cd00154">
    <property type="entry name" value="Rab"/>
    <property type="match status" value="1"/>
</dbReference>
<dbReference type="EMBL" id="GIBP01008608">
    <property type="protein sequence ID" value="NDV37577.1"/>
    <property type="molecule type" value="Transcribed_RNA"/>
</dbReference>
<dbReference type="SMART" id="SM00173">
    <property type="entry name" value="RAS"/>
    <property type="match status" value="1"/>
</dbReference>
<keyword evidence="3" id="KW-0449">Lipoprotein</keyword>
<dbReference type="PRINTS" id="PR00449">
    <property type="entry name" value="RASTRNSFRMNG"/>
</dbReference>
<dbReference type="FunFam" id="3.40.50.300:FF:000808">
    <property type="entry name" value="Small GTP-binding protein, putative"/>
    <property type="match status" value="1"/>
</dbReference>
<evidence type="ECO:0000313" key="4">
    <source>
        <dbReference type="EMBL" id="NDV37577.1"/>
    </source>
</evidence>
<dbReference type="SUPFAM" id="SSF52540">
    <property type="entry name" value="P-loop containing nucleoside triphosphate hydrolases"/>
    <property type="match status" value="1"/>
</dbReference>
<organism evidence="4">
    <name type="scientific">Arcella intermedia</name>
    <dbReference type="NCBI Taxonomy" id="1963864"/>
    <lineage>
        <taxon>Eukaryota</taxon>
        <taxon>Amoebozoa</taxon>
        <taxon>Tubulinea</taxon>
        <taxon>Elardia</taxon>
        <taxon>Arcellinida</taxon>
        <taxon>Sphaerothecina</taxon>
        <taxon>Arcellidae</taxon>
        <taxon>Arcella</taxon>
    </lineage>
</organism>
<dbReference type="PANTHER" id="PTHR47977">
    <property type="entry name" value="RAS-RELATED PROTEIN RAB"/>
    <property type="match status" value="1"/>
</dbReference>
<dbReference type="PROSITE" id="PS51421">
    <property type="entry name" value="RAS"/>
    <property type="match status" value="1"/>
</dbReference>
<dbReference type="Gene3D" id="3.40.50.300">
    <property type="entry name" value="P-loop containing nucleotide triphosphate hydrolases"/>
    <property type="match status" value="1"/>
</dbReference>
<keyword evidence="2" id="KW-0342">GTP-binding</keyword>
<dbReference type="SMART" id="SM00174">
    <property type="entry name" value="RHO"/>
    <property type="match status" value="1"/>
</dbReference>
<protein>
    <submittedName>
        <fullName evidence="4">Uncharacterized protein</fullName>
    </submittedName>
</protein>
<dbReference type="InterPro" id="IPR027417">
    <property type="entry name" value="P-loop_NTPase"/>
</dbReference>
<dbReference type="InterPro" id="IPR001806">
    <property type="entry name" value="Small_GTPase"/>
</dbReference>
<dbReference type="PROSITE" id="PS51419">
    <property type="entry name" value="RAB"/>
    <property type="match status" value="1"/>
</dbReference>
<evidence type="ECO:0000256" key="2">
    <source>
        <dbReference type="ARBA" id="ARBA00023134"/>
    </source>
</evidence>
<dbReference type="SMART" id="SM00177">
    <property type="entry name" value="ARF"/>
    <property type="match status" value="1"/>
</dbReference>
<dbReference type="InterPro" id="IPR005225">
    <property type="entry name" value="Small_GTP-bd"/>
</dbReference>
<dbReference type="InterPro" id="IPR050227">
    <property type="entry name" value="Rab"/>
</dbReference>
<dbReference type="Pfam" id="PF00071">
    <property type="entry name" value="Ras"/>
    <property type="match status" value="1"/>
</dbReference>
<evidence type="ECO:0000256" key="3">
    <source>
        <dbReference type="ARBA" id="ARBA00023288"/>
    </source>
</evidence>
<dbReference type="SMART" id="SM00175">
    <property type="entry name" value="RAB"/>
    <property type="match status" value="1"/>
</dbReference>
<dbReference type="GO" id="GO:0005525">
    <property type="term" value="F:GTP binding"/>
    <property type="evidence" value="ECO:0007669"/>
    <property type="project" value="UniProtKB-KW"/>
</dbReference>
<dbReference type="NCBIfam" id="TIGR00231">
    <property type="entry name" value="small_GTP"/>
    <property type="match status" value="1"/>
</dbReference>
<evidence type="ECO:0000256" key="1">
    <source>
        <dbReference type="ARBA" id="ARBA00022741"/>
    </source>
</evidence>
<sequence>MFKVVFVGDLGYGKSSIILQYLEKTFTGEECSSIGADFRVKTIQLDNKKKVKLQLWDAAGQEKFRTICILYYRGAHLVVIVLDVTDSTSLNNLDKWVQEMKQQARADLQFLVVGNKIDLVDQRKITESDVNPIMTRIKCNYLYRETSAKDGTGIDELFKEIALLLVNQKEENSNFIGLL</sequence>
<name>A0A6B2LL86_9EUKA</name>
<proteinExistence type="predicted"/>